<protein>
    <submittedName>
        <fullName evidence="1">Uncharacterized protein</fullName>
    </submittedName>
</protein>
<evidence type="ECO:0000313" key="2">
    <source>
        <dbReference type="Proteomes" id="UP001596410"/>
    </source>
</evidence>
<proteinExistence type="predicted"/>
<accession>A0ABW2EEX8</accession>
<keyword evidence="2" id="KW-1185">Reference proteome</keyword>
<evidence type="ECO:0000313" key="1">
    <source>
        <dbReference type="EMBL" id="MFC7060777.1"/>
    </source>
</evidence>
<organism evidence="1 2">
    <name type="scientific">Halobacillus seohaensis</name>
    <dbReference type="NCBI Taxonomy" id="447421"/>
    <lineage>
        <taxon>Bacteria</taxon>
        <taxon>Bacillati</taxon>
        <taxon>Bacillota</taxon>
        <taxon>Bacilli</taxon>
        <taxon>Bacillales</taxon>
        <taxon>Bacillaceae</taxon>
        <taxon>Halobacillus</taxon>
    </lineage>
</organism>
<dbReference type="Proteomes" id="UP001596410">
    <property type="component" value="Unassembled WGS sequence"/>
</dbReference>
<comment type="caution">
    <text evidence="1">The sequence shown here is derived from an EMBL/GenBank/DDBJ whole genome shotgun (WGS) entry which is preliminary data.</text>
</comment>
<gene>
    <name evidence="1" type="ORF">ACFQIC_02680</name>
</gene>
<name>A0ABW2EEX8_9BACI</name>
<dbReference type="EMBL" id="JBHSZV010000004">
    <property type="protein sequence ID" value="MFC7060777.1"/>
    <property type="molecule type" value="Genomic_DNA"/>
</dbReference>
<reference evidence="2" key="1">
    <citation type="journal article" date="2019" name="Int. J. Syst. Evol. Microbiol.">
        <title>The Global Catalogue of Microorganisms (GCM) 10K type strain sequencing project: providing services to taxonomists for standard genome sequencing and annotation.</title>
        <authorList>
            <consortium name="The Broad Institute Genomics Platform"/>
            <consortium name="The Broad Institute Genome Sequencing Center for Infectious Disease"/>
            <person name="Wu L."/>
            <person name="Ma J."/>
        </authorList>
    </citation>
    <scope>NUCLEOTIDE SEQUENCE [LARGE SCALE GENOMIC DNA]</scope>
    <source>
        <strain evidence="2">CGMCC 4.1621</strain>
    </source>
</reference>
<dbReference type="RefSeq" id="WP_390216923.1">
    <property type="nucleotide sequence ID" value="NZ_JBHSZV010000004.1"/>
</dbReference>
<sequence>MDKEVKPPKISDKTMKEMAEFFMKTSVPRIIEKRKKEKEEKEND</sequence>